<organism evidence="1 2">
    <name type="scientific">Brassica carinata</name>
    <name type="common">Ethiopian mustard</name>
    <name type="synonym">Abyssinian cabbage</name>
    <dbReference type="NCBI Taxonomy" id="52824"/>
    <lineage>
        <taxon>Eukaryota</taxon>
        <taxon>Viridiplantae</taxon>
        <taxon>Streptophyta</taxon>
        <taxon>Embryophyta</taxon>
        <taxon>Tracheophyta</taxon>
        <taxon>Spermatophyta</taxon>
        <taxon>Magnoliopsida</taxon>
        <taxon>eudicotyledons</taxon>
        <taxon>Gunneridae</taxon>
        <taxon>Pentapetalae</taxon>
        <taxon>rosids</taxon>
        <taxon>malvids</taxon>
        <taxon>Brassicales</taxon>
        <taxon>Brassicaceae</taxon>
        <taxon>Brassiceae</taxon>
        <taxon>Brassica</taxon>
    </lineage>
</organism>
<keyword evidence="2" id="KW-1185">Reference proteome</keyword>
<dbReference type="AlphaFoldDB" id="A0A8X7TNK7"/>
<proteinExistence type="predicted"/>
<dbReference type="Proteomes" id="UP000886595">
    <property type="component" value="Unassembled WGS sequence"/>
</dbReference>
<accession>A0A8X7TNK7</accession>
<dbReference type="PANTHER" id="PTHR37897">
    <property type="entry name" value="DNAK FAMILY PROTEIN"/>
    <property type="match status" value="1"/>
</dbReference>
<name>A0A8X7TNK7_BRACI</name>
<sequence length="97" mass="10864">MSLEAKHQPRTVAGESVLWCETGVVAKLMGLEMLPVQVKGKPGKDKLGTLLKRERLRRRYRTLGVNRRNIQTTEASCASGDFNAIRPIRAGPTFRFP</sequence>
<protein>
    <recommendedName>
        <fullName evidence="3">DUF3741 domain-containing protein</fullName>
    </recommendedName>
</protein>
<evidence type="ECO:0000313" key="2">
    <source>
        <dbReference type="Proteomes" id="UP000886595"/>
    </source>
</evidence>
<dbReference type="PANTHER" id="PTHR37897:SF1">
    <property type="entry name" value="DUF3741 DOMAIN-CONTAINING PROTEIN"/>
    <property type="match status" value="1"/>
</dbReference>
<dbReference type="OrthoDB" id="1105121at2759"/>
<evidence type="ECO:0008006" key="3">
    <source>
        <dbReference type="Google" id="ProtNLM"/>
    </source>
</evidence>
<dbReference type="EMBL" id="JAAMPC010000017">
    <property type="protein sequence ID" value="KAG2248537.1"/>
    <property type="molecule type" value="Genomic_DNA"/>
</dbReference>
<reference evidence="1 2" key="1">
    <citation type="submission" date="2020-02" db="EMBL/GenBank/DDBJ databases">
        <authorList>
            <person name="Ma Q."/>
            <person name="Huang Y."/>
            <person name="Song X."/>
            <person name="Pei D."/>
        </authorList>
    </citation>
    <scope>NUCLEOTIDE SEQUENCE [LARGE SCALE GENOMIC DNA]</scope>
    <source>
        <strain evidence="1">Sxm20200214</strain>
        <tissue evidence="1">Leaf</tissue>
    </source>
</reference>
<evidence type="ECO:0000313" key="1">
    <source>
        <dbReference type="EMBL" id="KAG2248537.1"/>
    </source>
</evidence>
<comment type="caution">
    <text evidence="1">The sequence shown here is derived from an EMBL/GenBank/DDBJ whole genome shotgun (WGS) entry which is preliminary data.</text>
</comment>
<gene>
    <name evidence="1" type="ORF">Bca52824_088165</name>
</gene>